<evidence type="ECO:0000256" key="1">
    <source>
        <dbReference type="SAM" id="Phobius"/>
    </source>
</evidence>
<dbReference type="EMBL" id="LDAU01000058">
    <property type="protein sequence ID" value="KRX08764.1"/>
    <property type="molecule type" value="Genomic_DNA"/>
</dbReference>
<keyword evidence="3" id="KW-1185">Reference proteome</keyword>
<name>A0A0V0R2L3_PSEPJ</name>
<organism evidence="2 3">
    <name type="scientific">Pseudocohnilembus persalinus</name>
    <name type="common">Ciliate</name>
    <dbReference type="NCBI Taxonomy" id="266149"/>
    <lineage>
        <taxon>Eukaryota</taxon>
        <taxon>Sar</taxon>
        <taxon>Alveolata</taxon>
        <taxon>Ciliophora</taxon>
        <taxon>Intramacronucleata</taxon>
        <taxon>Oligohymenophorea</taxon>
        <taxon>Scuticociliatia</taxon>
        <taxon>Philasterida</taxon>
        <taxon>Pseudocohnilembidae</taxon>
        <taxon>Pseudocohnilembus</taxon>
    </lineage>
</organism>
<evidence type="ECO:0000313" key="3">
    <source>
        <dbReference type="Proteomes" id="UP000054937"/>
    </source>
</evidence>
<proteinExistence type="predicted"/>
<gene>
    <name evidence="2" type="ORF">PPERSA_08075</name>
</gene>
<accession>A0A0V0R2L3</accession>
<dbReference type="AlphaFoldDB" id="A0A0V0R2L3"/>
<dbReference type="Proteomes" id="UP000054937">
    <property type="component" value="Unassembled WGS sequence"/>
</dbReference>
<feature type="transmembrane region" description="Helical" evidence="1">
    <location>
        <begin position="39"/>
        <end position="67"/>
    </location>
</feature>
<sequence length="115" mass="13859">MILLFFFLIVLLLFFNYIIFMVIGMIIDQTIAIMLAIRNLFNGILSTLMSINRSMRLLVITLFNIIIRFSNELFFFLLQFIIQLLVQIIRLGNFRRKVQILLNWVELFSWYLRCN</sequence>
<reference evidence="2 3" key="1">
    <citation type="journal article" date="2015" name="Sci. Rep.">
        <title>Genome of the facultative scuticociliatosis pathogen Pseudocohnilembus persalinus provides insight into its virulence through horizontal gene transfer.</title>
        <authorList>
            <person name="Xiong J."/>
            <person name="Wang G."/>
            <person name="Cheng J."/>
            <person name="Tian M."/>
            <person name="Pan X."/>
            <person name="Warren A."/>
            <person name="Jiang C."/>
            <person name="Yuan D."/>
            <person name="Miao W."/>
        </authorList>
    </citation>
    <scope>NUCLEOTIDE SEQUENCE [LARGE SCALE GENOMIC DNA]</scope>
    <source>
        <strain evidence="2">36N120E</strain>
    </source>
</reference>
<feature type="transmembrane region" description="Helical" evidence="1">
    <location>
        <begin position="73"/>
        <end position="92"/>
    </location>
</feature>
<dbReference type="InParanoid" id="A0A0V0R2L3"/>
<comment type="caution">
    <text evidence="2">The sequence shown here is derived from an EMBL/GenBank/DDBJ whole genome shotgun (WGS) entry which is preliminary data.</text>
</comment>
<keyword evidence="1" id="KW-1133">Transmembrane helix</keyword>
<feature type="transmembrane region" description="Helical" evidence="1">
    <location>
        <begin position="6"/>
        <end position="27"/>
    </location>
</feature>
<keyword evidence="1" id="KW-0472">Membrane</keyword>
<keyword evidence="1" id="KW-0812">Transmembrane</keyword>
<evidence type="ECO:0000313" key="2">
    <source>
        <dbReference type="EMBL" id="KRX08764.1"/>
    </source>
</evidence>
<protein>
    <submittedName>
        <fullName evidence="2">Uncharacterized protein</fullName>
    </submittedName>
</protein>